<dbReference type="GO" id="GO:0003700">
    <property type="term" value="F:DNA-binding transcription factor activity"/>
    <property type="evidence" value="ECO:0007669"/>
    <property type="project" value="TreeGrafter"/>
</dbReference>
<reference evidence="7" key="1">
    <citation type="submission" date="2008-03" db="EMBL/GenBank/DDBJ databases">
        <title>Complete sequence of chromosome of Beijerinckia indica subsp. indica ATCC 9039.</title>
        <authorList>
            <consortium name="US DOE Joint Genome Institute"/>
            <person name="Copeland A."/>
            <person name="Lucas S."/>
            <person name="Lapidus A."/>
            <person name="Glavina del Rio T."/>
            <person name="Dalin E."/>
            <person name="Tice H."/>
            <person name="Bruce D."/>
            <person name="Goodwin L."/>
            <person name="Pitluck S."/>
            <person name="LaButti K."/>
            <person name="Schmutz J."/>
            <person name="Larimer F."/>
            <person name="Land M."/>
            <person name="Hauser L."/>
            <person name="Kyrpides N."/>
            <person name="Mikhailova N."/>
            <person name="Dunfield P.F."/>
            <person name="Dedysh S.N."/>
            <person name="Liesack W."/>
            <person name="Saw J.H."/>
            <person name="Alam M."/>
            <person name="Chen Y."/>
            <person name="Murrell J.C."/>
            <person name="Richardson P."/>
        </authorList>
    </citation>
    <scope>NUCLEOTIDE SEQUENCE [LARGE SCALE GENOMIC DNA]</scope>
    <source>
        <strain evidence="7">ATCC 9039 / DSM 1715 / NCIMB 8712</strain>
    </source>
</reference>
<dbReference type="Proteomes" id="UP000001695">
    <property type="component" value="Chromosome"/>
</dbReference>
<dbReference type="InterPro" id="IPR005471">
    <property type="entry name" value="Tscrpt_reg_IclR_N"/>
</dbReference>
<dbReference type="Gene3D" id="3.30.450.40">
    <property type="match status" value="1"/>
</dbReference>
<dbReference type="InterPro" id="IPR029016">
    <property type="entry name" value="GAF-like_dom_sf"/>
</dbReference>
<feature type="domain" description="HTH iclR-type" evidence="4">
    <location>
        <begin position="12"/>
        <end position="74"/>
    </location>
</feature>
<keyword evidence="1" id="KW-0805">Transcription regulation</keyword>
<dbReference type="Gene3D" id="1.10.10.10">
    <property type="entry name" value="Winged helix-like DNA-binding domain superfamily/Winged helix DNA-binding domain"/>
    <property type="match status" value="1"/>
</dbReference>
<dbReference type="PANTHER" id="PTHR30136">
    <property type="entry name" value="HELIX-TURN-HELIX TRANSCRIPTIONAL REGULATOR, ICLR FAMILY"/>
    <property type="match status" value="1"/>
</dbReference>
<feature type="domain" description="IclR-ED" evidence="5">
    <location>
        <begin position="75"/>
        <end position="258"/>
    </location>
</feature>
<sequence>MTNAVDKQNDMSSPITKALHLLDIVASFERPARFSEIQQIAGLSKATLHRLLKQLEAERMLSFDEEAQRYHLGLRLIRLAHGAWETASLAAVARPMLDRLAEKLGLTIHLGCLEGDQVLYLDKRTAKSSVRMFSSPGRVAPLHCTGLGKAMLAYLDAKQKDTIVGRLSMKPFTDKTITKRQDLLKNLAEIRRVGFAIDDQEHEPSIICLAVPILGRNGAMIGALSTTSTTYQHDLEGLKAFYEDLHGAAQTIARDAEVQFLAQKQSGPR</sequence>
<dbReference type="SUPFAM" id="SSF55781">
    <property type="entry name" value="GAF domain-like"/>
    <property type="match status" value="1"/>
</dbReference>
<dbReference type="RefSeq" id="WP_012385793.1">
    <property type="nucleotide sequence ID" value="NC_010581.1"/>
</dbReference>
<dbReference type="AlphaFoldDB" id="B2IKG2"/>
<dbReference type="InterPro" id="IPR050707">
    <property type="entry name" value="HTH_MetabolicPath_Reg"/>
</dbReference>
<proteinExistence type="predicted"/>
<dbReference type="PROSITE" id="PS51078">
    <property type="entry name" value="ICLR_ED"/>
    <property type="match status" value="1"/>
</dbReference>
<dbReference type="eggNOG" id="COG1414">
    <property type="taxonomic scope" value="Bacteria"/>
</dbReference>
<dbReference type="Pfam" id="PF01614">
    <property type="entry name" value="IclR_C"/>
    <property type="match status" value="1"/>
</dbReference>
<protein>
    <submittedName>
        <fullName evidence="6">Transcriptional regulator, IclR family</fullName>
    </submittedName>
</protein>
<organism evidence="6 7">
    <name type="scientific">Beijerinckia indica subsp. indica (strain ATCC 9039 / DSM 1715 / NCIMB 8712)</name>
    <dbReference type="NCBI Taxonomy" id="395963"/>
    <lineage>
        <taxon>Bacteria</taxon>
        <taxon>Pseudomonadati</taxon>
        <taxon>Pseudomonadota</taxon>
        <taxon>Alphaproteobacteria</taxon>
        <taxon>Hyphomicrobiales</taxon>
        <taxon>Beijerinckiaceae</taxon>
        <taxon>Beijerinckia</taxon>
    </lineage>
</organism>
<dbReference type="PROSITE" id="PS51077">
    <property type="entry name" value="HTH_ICLR"/>
    <property type="match status" value="1"/>
</dbReference>
<evidence type="ECO:0000256" key="1">
    <source>
        <dbReference type="ARBA" id="ARBA00023015"/>
    </source>
</evidence>
<dbReference type="GO" id="GO:0003677">
    <property type="term" value="F:DNA binding"/>
    <property type="evidence" value="ECO:0007669"/>
    <property type="project" value="UniProtKB-KW"/>
</dbReference>
<reference evidence="6 7" key="2">
    <citation type="journal article" date="2010" name="J. Bacteriol.">
        <title>Complete genome sequence of Beijerinckia indica subsp. indica.</title>
        <authorList>
            <person name="Tamas I."/>
            <person name="Dedysh S.N."/>
            <person name="Liesack W."/>
            <person name="Stott M.B."/>
            <person name="Alam M."/>
            <person name="Murrell J.C."/>
            <person name="Dunfield P.F."/>
        </authorList>
    </citation>
    <scope>NUCLEOTIDE SEQUENCE [LARGE SCALE GENOMIC DNA]</scope>
    <source>
        <strain evidence="7">ATCC 9039 / DSM 1715 / NCIMB 8712</strain>
    </source>
</reference>
<dbReference type="InterPro" id="IPR036390">
    <property type="entry name" value="WH_DNA-bd_sf"/>
</dbReference>
<keyword evidence="2" id="KW-0238">DNA-binding</keyword>
<dbReference type="EMBL" id="CP001016">
    <property type="protein sequence ID" value="ACB96442.1"/>
    <property type="molecule type" value="Genomic_DNA"/>
</dbReference>
<dbReference type="SUPFAM" id="SSF46785">
    <property type="entry name" value="Winged helix' DNA-binding domain"/>
    <property type="match status" value="1"/>
</dbReference>
<name>B2IKG2_BEII9</name>
<dbReference type="PANTHER" id="PTHR30136:SF24">
    <property type="entry name" value="HTH-TYPE TRANSCRIPTIONAL REPRESSOR ALLR"/>
    <property type="match status" value="1"/>
</dbReference>
<dbReference type="GO" id="GO:0045892">
    <property type="term" value="P:negative regulation of DNA-templated transcription"/>
    <property type="evidence" value="ECO:0007669"/>
    <property type="project" value="TreeGrafter"/>
</dbReference>
<accession>B2IKG2</accession>
<evidence type="ECO:0000313" key="6">
    <source>
        <dbReference type="EMBL" id="ACB96442.1"/>
    </source>
</evidence>
<evidence type="ECO:0000259" key="4">
    <source>
        <dbReference type="PROSITE" id="PS51077"/>
    </source>
</evidence>
<dbReference type="KEGG" id="bid:Bind_2873"/>
<dbReference type="InterPro" id="IPR014757">
    <property type="entry name" value="Tscrpt_reg_IclR_C"/>
</dbReference>
<dbReference type="HOGENOM" id="CLU_062618_5_5_5"/>
<evidence type="ECO:0000259" key="5">
    <source>
        <dbReference type="PROSITE" id="PS51078"/>
    </source>
</evidence>
<keyword evidence="7" id="KW-1185">Reference proteome</keyword>
<gene>
    <name evidence="6" type="ordered locus">Bind_2873</name>
</gene>
<dbReference type="Pfam" id="PF09339">
    <property type="entry name" value="HTH_IclR"/>
    <property type="match status" value="1"/>
</dbReference>
<keyword evidence="3" id="KW-0804">Transcription</keyword>
<dbReference type="InterPro" id="IPR036388">
    <property type="entry name" value="WH-like_DNA-bd_sf"/>
</dbReference>
<evidence type="ECO:0000313" key="7">
    <source>
        <dbReference type="Proteomes" id="UP000001695"/>
    </source>
</evidence>
<evidence type="ECO:0000256" key="2">
    <source>
        <dbReference type="ARBA" id="ARBA00023125"/>
    </source>
</evidence>
<evidence type="ECO:0000256" key="3">
    <source>
        <dbReference type="ARBA" id="ARBA00023163"/>
    </source>
</evidence>
<dbReference type="STRING" id="395963.Bind_2873"/>
<dbReference type="SMART" id="SM00346">
    <property type="entry name" value="HTH_ICLR"/>
    <property type="match status" value="1"/>
</dbReference>